<sequence>MRHLLTIILCCLFVAANANKPATPLLWESHPSYTTVLPEFAGENVIGLLLDERLEYYHNDEGNFLGQRSIHKKFRINNEQSINDFNKISVSMADVLETVDIKARVIKPDGKIVEFDKNNIKEIKDEESGDAYKIFAIDGIEVGDDVEFYVVTNVTADNFGRFFLQYSYPVQKVNFELITPETILYDFKGYNGCNEVSHTVMDDKRNVYSFSEENIKGIKDEKFSYDTPRRQRLEYRLDYNLNKSRAQVLSWDEAAQRLYDIMYLDPDPKVMKKWFDDIKLTATDNIGKVKQIEDYLKSNVYIQEFHSSEFDDISFVYDKKMTSGRGMTGLMVKLFAQLGIDHEIVITSPRDKVKFDPDFQSWNYLDKFLIYIPETDQYIDPAAQGFRLGCFNGMLADEYGLAVERVNIGSFQSAIGKIKHIDAPGPEANYNNMYIQVDVDPDEALAKVDTYVGFKGLSGGFVSQFYKVIDEDQKKNMLKNMMVISVPENDILSVEKGEAQANQDKIADAEMIVHSKVASTSFVEQAGNKLLLHLGNTIGPQAEMYFEEDRDQQAENEFNRTYYREIVFNVPDGYRIKNPEAAIMSVVEKDGDKPVFVFNSSYSYEGQQYKVVIDEYYSEITVPEERFEGFKNVVNAAADFNKVVLVLEPM</sequence>
<proteinExistence type="predicted"/>
<evidence type="ECO:0000313" key="3">
    <source>
        <dbReference type="EMBL" id="RKD85099.1"/>
    </source>
</evidence>
<dbReference type="OrthoDB" id="98874at2"/>
<reference evidence="3 4" key="1">
    <citation type="submission" date="2018-09" db="EMBL/GenBank/DDBJ databases">
        <title>Genomic Encyclopedia of Archaeal and Bacterial Type Strains, Phase II (KMG-II): from individual species to whole genera.</title>
        <authorList>
            <person name="Goeker M."/>
        </authorList>
    </citation>
    <scope>NUCLEOTIDE SEQUENCE [LARGE SCALE GENOMIC DNA]</scope>
    <source>
        <strain evidence="3 4">DSM 27148</strain>
    </source>
</reference>
<protein>
    <submittedName>
        <fullName evidence="3">Uncharacterized protein DUF3857</fullName>
    </submittedName>
</protein>
<organism evidence="3 4">
    <name type="scientific">Mangrovibacterium diazotrophicum</name>
    <dbReference type="NCBI Taxonomy" id="1261403"/>
    <lineage>
        <taxon>Bacteria</taxon>
        <taxon>Pseudomonadati</taxon>
        <taxon>Bacteroidota</taxon>
        <taxon>Bacteroidia</taxon>
        <taxon>Marinilabiliales</taxon>
        <taxon>Prolixibacteraceae</taxon>
        <taxon>Mangrovibacterium</taxon>
    </lineage>
</organism>
<feature type="signal peptide" evidence="1">
    <location>
        <begin position="1"/>
        <end position="18"/>
    </location>
</feature>
<dbReference type="AlphaFoldDB" id="A0A419VUC3"/>
<dbReference type="Proteomes" id="UP000283387">
    <property type="component" value="Unassembled WGS sequence"/>
</dbReference>
<dbReference type="Pfam" id="PF12969">
    <property type="entry name" value="DUF3857"/>
    <property type="match status" value="1"/>
</dbReference>
<evidence type="ECO:0000313" key="4">
    <source>
        <dbReference type="Proteomes" id="UP000283387"/>
    </source>
</evidence>
<dbReference type="EMBL" id="RAPN01000006">
    <property type="protein sequence ID" value="RKD85099.1"/>
    <property type="molecule type" value="Genomic_DNA"/>
</dbReference>
<keyword evidence="1" id="KW-0732">Signal</keyword>
<gene>
    <name evidence="3" type="ORF">BC643_4618</name>
</gene>
<dbReference type="InterPro" id="IPR024618">
    <property type="entry name" value="DUF3857"/>
</dbReference>
<feature type="domain" description="DUF3857" evidence="2">
    <location>
        <begin position="66"/>
        <end position="218"/>
    </location>
</feature>
<evidence type="ECO:0000259" key="2">
    <source>
        <dbReference type="Pfam" id="PF12969"/>
    </source>
</evidence>
<accession>A0A419VUC3</accession>
<name>A0A419VUC3_9BACT</name>
<evidence type="ECO:0000256" key="1">
    <source>
        <dbReference type="SAM" id="SignalP"/>
    </source>
</evidence>
<feature type="chain" id="PRO_5019445406" evidence="1">
    <location>
        <begin position="19"/>
        <end position="650"/>
    </location>
</feature>
<keyword evidence="4" id="KW-1185">Reference proteome</keyword>
<dbReference type="Gene3D" id="2.60.40.3140">
    <property type="match status" value="1"/>
</dbReference>
<comment type="caution">
    <text evidence="3">The sequence shown here is derived from an EMBL/GenBank/DDBJ whole genome shotgun (WGS) entry which is preliminary data.</text>
</comment>
<dbReference type="RefSeq" id="WP_120275759.1">
    <property type="nucleotide sequence ID" value="NZ_RAPN01000006.1"/>
</dbReference>